<evidence type="ECO:0000313" key="2">
    <source>
        <dbReference type="Proteomes" id="UP001262582"/>
    </source>
</evidence>
<sequence>MTGFEVINKGETFQAALEKGVVTVILTKHKDLLELDFAGLNTENENYNENIDWHRSSLRIGDEIIIRVKDIFENSEPVNVRRQEKKSKDEVDLENYKRLKRRLEEKGLI</sequence>
<name>A0ABU3D7U8_9FLAO</name>
<dbReference type="EMBL" id="JAVRHK010000010">
    <property type="protein sequence ID" value="MDT0677609.1"/>
    <property type="molecule type" value="Genomic_DNA"/>
</dbReference>
<evidence type="ECO:0000313" key="1">
    <source>
        <dbReference type="EMBL" id="MDT0677609.1"/>
    </source>
</evidence>
<dbReference type="RefSeq" id="WP_311503953.1">
    <property type="nucleotide sequence ID" value="NZ_JAVRHK010000010.1"/>
</dbReference>
<accession>A0ABU3D7U8</accession>
<gene>
    <name evidence="1" type="ORF">RM539_13560</name>
</gene>
<proteinExistence type="predicted"/>
<organism evidence="1 2">
    <name type="scientific">Autumnicola musiva</name>
    <dbReference type="NCBI Taxonomy" id="3075589"/>
    <lineage>
        <taxon>Bacteria</taxon>
        <taxon>Pseudomonadati</taxon>
        <taxon>Bacteroidota</taxon>
        <taxon>Flavobacteriia</taxon>
        <taxon>Flavobacteriales</taxon>
        <taxon>Flavobacteriaceae</taxon>
        <taxon>Autumnicola</taxon>
    </lineage>
</organism>
<protein>
    <recommendedName>
        <fullName evidence="3">S1 motif domain-containing protein</fullName>
    </recommendedName>
</protein>
<keyword evidence="2" id="KW-1185">Reference proteome</keyword>
<comment type="caution">
    <text evidence="1">The sequence shown here is derived from an EMBL/GenBank/DDBJ whole genome shotgun (WGS) entry which is preliminary data.</text>
</comment>
<evidence type="ECO:0008006" key="3">
    <source>
        <dbReference type="Google" id="ProtNLM"/>
    </source>
</evidence>
<reference evidence="1 2" key="1">
    <citation type="submission" date="2023-09" db="EMBL/GenBank/DDBJ databases">
        <authorList>
            <person name="Rey-Velasco X."/>
        </authorList>
    </citation>
    <scope>NUCLEOTIDE SEQUENCE [LARGE SCALE GENOMIC DNA]</scope>
    <source>
        <strain evidence="1 2">F117</strain>
    </source>
</reference>
<dbReference type="Proteomes" id="UP001262582">
    <property type="component" value="Unassembled WGS sequence"/>
</dbReference>